<reference evidence="7 8" key="1">
    <citation type="submission" date="2022-09" db="EMBL/GenBank/DDBJ databases">
        <authorList>
            <person name="Han X.L."/>
            <person name="Wang Q."/>
            <person name="Lu T."/>
        </authorList>
    </citation>
    <scope>NUCLEOTIDE SEQUENCE [LARGE SCALE GENOMIC DNA]</scope>
    <source>
        <strain evidence="7 8">WQ 127069</strain>
    </source>
</reference>
<dbReference type="InterPro" id="IPR012854">
    <property type="entry name" value="Cu_amine_oxidase-like_N"/>
</dbReference>
<dbReference type="InterPro" id="IPR036582">
    <property type="entry name" value="Mao_N_sf"/>
</dbReference>
<comment type="similarity">
    <text evidence="1">Belongs to the peptidase C40 family.</text>
</comment>
<feature type="chain" id="PRO_5046428753" evidence="5">
    <location>
        <begin position="31"/>
        <end position="281"/>
    </location>
</feature>
<evidence type="ECO:0000256" key="4">
    <source>
        <dbReference type="ARBA" id="ARBA00022807"/>
    </source>
</evidence>
<dbReference type="PANTHER" id="PTHR47053:SF1">
    <property type="entry name" value="MUREIN DD-ENDOPEPTIDASE MEPH-RELATED"/>
    <property type="match status" value="1"/>
</dbReference>
<keyword evidence="4" id="KW-0788">Thiol protease</keyword>
<sequence length="281" mass="31271">MILLRKKFIWFFAFFTFGLLAVMHAGTAQAASDEVRIQINDYLVTFPDAKPYIDGSSNLQVPLRLLIEQLGYQMEWSKNEQAIQVTLSSKQQKVVLQTGDRQVLVNGKSVTLESPPLLSQQTVYVPFRFVSETFGYQIQWDAVNKLAIIDADGQYHAPVWYAPKPKASILQSAYNYLGVPYVWGGSSPNGFDCSGYVGYIFQLSGVQLPRTSAEMYSSAGTRVMDIQEGDLVFFAEGRRTSHVGIYIGNDQFISATSYGGVTVASLNSGYWGSRYIGAKRL</sequence>
<keyword evidence="8" id="KW-1185">Reference proteome</keyword>
<evidence type="ECO:0000256" key="5">
    <source>
        <dbReference type="SAM" id="SignalP"/>
    </source>
</evidence>
<dbReference type="Pfam" id="PF00877">
    <property type="entry name" value="NLPC_P60"/>
    <property type="match status" value="1"/>
</dbReference>
<dbReference type="InterPro" id="IPR051202">
    <property type="entry name" value="Peptidase_C40"/>
</dbReference>
<keyword evidence="2" id="KW-0645">Protease</keyword>
<feature type="signal peptide" evidence="5">
    <location>
        <begin position="1"/>
        <end position="30"/>
    </location>
</feature>
<evidence type="ECO:0000256" key="3">
    <source>
        <dbReference type="ARBA" id="ARBA00022801"/>
    </source>
</evidence>
<evidence type="ECO:0000313" key="8">
    <source>
        <dbReference type="Proteomes" id="UP001652445"/>
    </source>
</evidence>
<dbReference type="Proteomes" id="UP001652445">
    <property type="component" value="Unassembled WGS sequence"/>
</dbReference>
<proteinExistence type="inferred from homology"/>
<dbReference type="Gene3D" id="3.90.1720.10">
    <property type="entry name" value="endopeptidase domain like (from Nostoc punctiforme)"/>
    <property type="match status" value="1"/>
</dbReference>
<name>A0ABT2U7D2_9BACL</name>
<comment type="caution">
    <text evidence="7">The sequence shown here is derived from an EMBL/GenBank/DDBJ whole genome shotgun (WGS) entry which is preliminary data.</text>
</comment>
<dbReference type="Pfam" id="PF07833">
    <property type="entry name" value="Cu_amine_oxidN1"/>
    <property type="match status" value="1"/>
</dbReference>
<dbReference type="InterPro" id="IPR000064">
    <property type="entry name" value="NLP_P60_dom"/>
</dbReference>
<evidence type="ECO:0000256" key="1">
    <source>
        <dbReference type="ARBA" id="ARBA00007074"/>
    </source>
</evidence>
<dbReference type="SUPFAM" id="SSF55383">
    <property type="entry name" value="Copper amine oxidase, domain N"/>
    <property type="match status" value="1"/>
</dbReference>
<dbReference type="SUPFAM" id="SSF54001">
    <property type="entry name" value="Cysteine proteinases"/>
    <property type="match status" value="1"/>
</dbReference>
<organism evidence="7 8">
    <name type="scientific">Paenibacillus baimaensis</name>
    <dbReference type="NCBI Taxonomy" id="2982185"/>
    <lineage>
        <taxon>Bacteria</taxon>
        <taxon>Bacillati</taxon>
        <taxon>Bacillota</taxon>
        <taxon>Bacilli</taxon>
        <taxon>Bacillales</taxon>
        <taxon>Paenibacillaceae</taxon>
        <taxon>Paenibacillus</taxon>
    </lineage>
</organism>
<dbReference type="PROSITE" id="PS51935">
    <property type="entry name" value="NLPC_P60"/>
    <property type="match status" value="1"/>
</dbReference>
<evidence type="ECO:0000256" key="2">
    <source>
        <dbReference type="ARBA" id="ARBA00022670"/>
    </source>
</evidence>
<dbReference type="PANTHER" id="PTHR47053">
    <property type="entry name" value="MUREIN DD-ENDOPEPTIDASE MEPH-RELATED"/>
    <property type="match status" value="1"/>
</dbReference>
<protein>
    <submittedName>
        <fullName evidence="7">NlpC/P60 family protein</fullName>
    </submittedName>
</protein>
<feature type="domain" description="NlpC/P60" evidence="6">
    <location>
        <begin position="163"/>
        <end position="281"/>
    </location>
</feature>
<dbReference type="EMBL" id="JAOQIO010000001">
    <property type="protein sequence ID" value="MCU6790520.1"/>
    <property type="molecule type" value="Genomic_DNA"/>
</dbReference>
<keyword evidence="3" id="KW-0378">Hydrolase</keyword>
<evidence type="ECO:0000259" key="6">
    <source>
        <dbReference type="PROSITE" id="PS51935"/>
    </source>
</evidence>
<dbReference type="RefSeq" id="WP_262682004.1">
    <property type="nucleotide sequence ID" value="NZ_JAOQIO010000001.1"/>
</dbReference>
<gene>
    <name evidence="7" type="ORF">OB236_00130</name>
</gene>
<accession>A0ABT2U7D2</accession>
<evidence type="ECO:0000313" key="7">
    <source>
        <dbReference type="EMBL" id="MCU6790520.1"/>
    </source>
</evidence>
<keyword evidence="5" id="KW-0732">Signal</keyword>
<dbReference type="Gene3D" id="3.30.457.10">
    <property type="entry name" value="Copper amine oxidase-like, N-terminal domain"/>
    <property type="match status" value="1"/>
</dbReference>
<dbReference type="InterPro" id="IPR038765">
    <property type="entry name" value="Papain-like_cys_pep_sf"/>
</dbReference>